<accession>A0ABQ4BU78</accession>
<name>A0ABQ4BU78_9ACTN</name>
<evidence type="ECO:0000313" key="2">
    <source>
        <dbReference type="Proteomes" id="UP000624325"/>
    </source>
</evidence>
<dbReference type="Proteomes" id="UP000624325">
    <property type="component" value="Unassembled WGS sequence"/>
</dbReference>
<dbReference type="InterPro" id="IPR009297">
    <property type="entry name" value="DUF952"/>
</dbReference>
<keyword evidence="2" id="KW-1185">Reference proteome</keyword>
<comment type="caution">
    <text evidence="1">The sequence shown here is derived from an EMBL/GenBank/DDBJ whole genome shotgun (WGS) entry which is preliminary data.</text>
</comment>
<dbReference type="EMBL" id="BONC01000001">
    <property type="protein sequence ID" value="GIF54084.1"/>
    <property type="molecule type" value="Genomic_DNA"/>
</dbReference>
<gene>
    <name evidence="1" type="ORF">Air01nite_01790</name>
</gene>
<dbReference type="RefSeq" id="WP_203699800.1">
    <property type="nucleotide sequence ID" value="NZ_BAAALU010000017.1"/>
</dbReference>
<protein>
    <submittedName>
        <fullName evidence="1">Glutathione S-transferase</fullName>
    </submittedName>
</protein>
<organism evidence="1 2">
    <name type="scientific">Asanoa iriomotensis</name>
    <dbReference type="NCBI Taxonomy" id="234613"/>
    <lineage>
        <taxon>Bacteria</taxon>
        <taxon>Bacillati</taxon>
        <taxon>Actinomycetota</taxon>
        <taxon>Actinomycetes</taxon>
        <taxon>Micromonosporales</taxon>
        <taxon>Micromonosporaceae</taxon>
        <taxon>Asanoa</taxon>
    </lineage>
</organism>
<reference evidence="1 2" key="1">
    <citation type="submission" date="2021-01" db="EMBL/GenBank/DDBJ databases">
        <title>Whole genome shotgun sequence of Asanoa iriomotensis NBRC 100142.</title>
        <authorList>
            <person name="Komaki H."/>
            <person name="Tamura T."/>
        </authorList>
    </citation>
    <scope>NUCLEOTIDE SEQUENCE [LARGE SCALE GENOMIC DNA]</scope>
    <source>
        <strain evidence="1 2">NBRC 100142</strain>
    </source>
</reference>
<dbReference type="PANTHER" id="PTHR34129:SF1">
    <property type="entry name" value="DUF952 DOMAIN-CONTAINING PROTEIN"/>
    <property type="match status" value="1"/>
</dbReference>
<dbReference type="SUPFAM" id="SSF56399">
    <property type="entry name" value="ADP-ribosylation"/>
    <property type="match status" value="1"/>
</dbReference>
<evidence type="ECO:0000313" key="1">
    <source>
        <dbReference type="EMBL" id="GIF54084.1"/>
    </source>
</evidence>
<dbReference type="Pfam" id="PF06108">
    <property type="entry name" value="DUF952"/>
    <property type="match status" value="1"/>
</dbReference>
<sequence length="112" mass="11808">MIYKLLSTAEWRAAEAAGVYAGSDFDRGDGFIHFSAADQVVETAARVFAGQSDLTMLAVDPDVLGADLRWEVSRGGALFPHLYAAMPLSAVVAAITLRDDLPVDEAVAAALP</sequence>
<proteinExistence type="predicted"/>
<dbReference type="PANTHER" id="PTHR34129">
    <property type="entry name" value="BLR1139 PROTEIN"/>
    <property type="match status" value="1"/>
</dbReference>
<dbReference type="Gene3D" id="3.20.170.20">
    <property type="entry name" value="Protein of unknown function DUF952"/>
    <property type="match status" value="1"/>
</dbReference>